<reference evidence="1" key="3">
    <citation type="submission" date="2023-10" db="EMBL/GenBank/DDBJ databases">
        <authorList>
            <person name="Picardeau M."/>
            <person name="Thibeaux R."/>
        </authorList>
    </citation>
    <scope>NUCLEOTIDE SEQUENCE</scope>
    <source>
        <strain evidence="1">ATI7-C-A5</strain>
    </source>
</reference>
<organism evidence="2">
    <name type="scientific">Leptospira ellisii</name>
    <dbReference type="NCBI Taxonomy" id="2023197"/>
    <lineage>
        <taxon>Bacteria</taxon>
        <taxon>Pseudomonadati</taxon>
        <taxon>Spirochaetota</taxon>
        <taxon>Spirochaetia</taxon>
        <taxon>Leptospirales</taxon>
        <taxon>Leptospiraceae</taxon>
        <taxon>Leptospira</taxon>
    </lineage>
</organism>
<comment type="caution">
    <text evidence="2">The sequence shown here is derived from an EMBL/GenBank/DDBJ whole genome shotgun (WGS) entry which is preliminary data.</text>
</comment>
<reference evidence="2" key="1">
    <citation type="submission" date="2017-07" db="EMBL/GenBank/DDBJ databases">
        <title>Leptospira spp. isolated from tropical soils.</title>
        <authorList>
            <person name="Thibeaux R."/>
            <person name="Iraola G."/>
            <person name="Ferres I."/>
            <person name="Bierque E."/>
            <person name="Girault D."/>
            <person name="Soupe-Gilbert M.-E."/>
            <person name="Picardeau M."/>
            <person name="Goarant C."/>
        </authorList>
    </citation>
    <scope>NUCLEOTIDE SEQUENCE [LARGE SCALE GENOMIC DNA]</scope>
    <source>
        <strain evidence="2">ATI7-C-A5</strain>
    </source>
</reference>
<dbReference type="RefSeq" id="WP_100745357.1">
    <property type="nucleotide sequence ID" value="NZ_NPEF02000001.1"/>
</dbReference>
<name>A0A2N0BQI6_9LEPT</name>
<evidence type="ECO:0000313" key="2">
    <source>
        <dbReference type="EMBL" id="PJZ94629.1"/>
    </source>
</evidence>
<dbReference type="EMBL" id="NPEF01000009">
    <property type="protein sequence ID" value="PJZ94629.1"/>
    <property type="molecule type" value="Genomic_DNA"/>
</dbReference>
<evidence type="ECO:0008006" key="4">
    <source>
        <dbReference type="Google" id="ProtNLM"/>
    </source>
</evidence>
<reference evidence="1 3" key="2">
    <citation type="journal article" date="2018" name="Microb. Genom.">
        <title>Deciphering the unexplored Leptospira diversity from soils uncovers genomic evolution to virulence.</title>
        <authorList>
            <person name="Thibeaux R."/>
            <person name="Iraola G."/>
            <person name="Ferres I."/>
            <person name="Bierque E."/>
            <person name="Girault D."/>
            <person name="Soupe-Gilbert M.E."/>
            <person name="Picardeau M."/>
            <person name="Goarant C."/>
        </authorList>
    </citation>
    <scope>NUCLEOTIDE SEQUENCE [LARGE SCALE GENOMIC DNA]</scope>
    <source>
        <strain evidence="1 3">ATI7-C-A5</strain>
    </source>
</reference>
<accession>A0A2N0BQI6</accession>
<dbReference type="Proteomes" id="UP000232122">
    <property type="component" value="Unassembled WGS sequence"/>
</dbReference>
<evidence type="ECO:0000313" key="1">
    <source>
        <dbReference type="EMBL" id="MDV6234295.1"/>
    </source>
</evidence>
<sequence length="139" mass="15302">MKKISFAAVLIFASLIAAYSFCLFPIQACSCEPRKTDNILSTLALMSPDSFADTLSCQDVNASICVEFTDLEYTYGSLYCRSQGLREIARSCKPQNEIAVCKGLSGDLEISLYSDGAHPFTDATAETYCDLLELEYVKM</sequence>
<proteinExistence type="predicted"/>
<keyword evidence="3" id="KW-1185">Reference proteome</keyword>
<evidence type="ECO:0000313" key="3">
    <source>
        <dbReference type="Proteomes" id="UP000232122"/>
    </source>
</evidence>
<gene>
    <name evidence="1" type="ORF">CH379_001455</name>
    <name evidence="2" type="ORF">CH379_01735</name>
</gene>
<protein>
    <recommendedName>
        <fullName evidence="4">Lipoprotein</fullName>
    </recommendedName>
</protein>
<dbReference type="EMBL" id="NPEF02000001">
    <property type="protein sequence ID" value="MDV6234295.1"/>
    <property type="molecule type" value="Genomic_DNA"/>
</dbReference>
<accession>A0A2N0BDI2</accession>
<dbReference type="AlphaFoldDB" id="A0A2N0BQI6"/>
<dbReference type="OrthoDB" id="9891991at2"/>